<keyword evidence="3" id="KW-1185">Reference proteome</keyword>
<dbReference type="eggNOG" id="COG0438">
    <property type="taxonomic scope" value="Bacteria"/>
</dbReference>
<evidence type="ECO:0000313" key="3">
    <source>
        <dbReference type="Proteomes" id="UP000001844"/>
    </source>
</evidence>
<dbReference type="InterPro" id="IPR028098">
    <property type="entry name" value="Glyco_trans_4-like_N"/>
</dbReference>
<dbReference type="GO" id="GO:0016757">
    <property type="term" value="F:glycosyltransferase activity"/>
    <property type="evidence" value="ECO:0007669"/>
    <property type="project" value="UniProtKB-ARBA"/>
</dbReference>
<organism evidence="2 3">
    <name type="scientific">Nitrosococcus halophilus (strain Nc4)</name>
    <dbReference type="NCBI Taxonomy" id="472759"/>
    <lineage>
        <taxon>Bacteria</taxon>
        <taxon>Pseudomonadati</taxon>
        <taxon>Pseudomonadota</taxon>
        <taxon>Gammaproteobacteria</taxon>
        <taxon>Chromatiales</taxon>
        <taxon>Chromatiaceae</taxon>
        <taxon>Nitrosococcus</taxon>
    </lineage>
</organism>
<reference evidence="3" key="1">
    <citation type="submission" date="2010-04" db="EMBL/GenBank/DDBJ databases">
        <title>Complete genome sequence of Nitrosococcus halophilus Nc4, a salt-adapted, aerobic obligate ammonia-oxidizing sulfur purple bacterium.</title>
        <authorList>
            <consortium name="US DOE Joint Genome Institute"/>
            <person name="Campbell M.A."/>
            <person name="Malfatti S.A."/>
            <person name="Chain P.S.G."/>
            <person name="Heidelberg J.F."/>
            <person name="Ward B.B."/>
            <person name="Klotz M.G."/>
        </authorList>
    </citation>
    <scope>NUCLEOTIDE SEQUENCE [LARGE SCALE GENOMIC DNA]</scope>
    <source>
        <strain evidence="3">Nc4</strain>
    </source>
</reference>
<dbReference type="KEGG" id="nhl:Nhal_0382"/>
<dbReference type="HOGENOM" id="CLU_725389_0_0_6"/>
<dbReference type="AlphaFoldDB" id="D5BVE7"/>
<feature type="domain" description="Glycosyltransferase subfamily 4-like N-terminal" evidence="1">
    <location>
        <begin position="25"/>
        <end position="208"/>
    </location>
</feature>
<accession>D5BVE7</accession>
<dbReference type="Pfam" id="PF13439">
    <property type="entry name" value="Glyco_transf_4"/>
    <property type="match status" value="1"/>
</dbReference>
<dbReference type="CAZy" id="GT4">
    <property type="family name" value="Glycosyltransferase Family 4"/>
</dbReference>
<name>D5BVE7_NITHN</name>
<dbReference type="Gene3D" id="3.40.50.2000">
    <property type="entry name" value="Glycogen Phosphorylase B"/>
    <property type="match status" value="2"/>
</dbReference>
<dbReference type="STRING" id="472759.Nhal_0382"/>
<dbReference type="SUPFAM" id="SSF53756">
    <property type="entry name" value="UDP-Glycosyltransferase/glycogen phosphorylase"/>
    <property type="match status" value="1"/>
</dbReference>
<dbReference type="EMBL" id="CP001798">
    <property type="protein sequence ID" value="ADE13575.1"/>
    <property type="molecule type" value="Genomic_DNA"/>
</dbReference>
<evidence type="ECO:0000313" key="2">
    <source>
        <dbReference type="EMBL" id="ADE13575.1"/>
    </source>
</evidence>
<evidence type="ECO:0000259" key="1">
    <source>
        <dbReference type="Pfam" id="PF13439"/>
    </source>
</evidence>
<dbReference type="Proteomes" id="UP000001844">
    <property type="component" value="Chromosome"/>
</dbReference>
<protein>
    <submittedName>
        <fullName evidence="2">Glycosyltransferase-like protein</fullName>
    </submittedName>
</protein>
<sequence>MPNYRNILVASYYFPPFAGISGMRATKFCKYLPKNGWRPTVLTVDPRYYRGKALSELPQEVERMEVRRIRFLKFPGSTLFVKLLYPLYVCYQAYRERRRFDVVYLCGSPFHPFVSTAFITRVLGIPSVLDFRDFWSLYDGYDSHVSSPRARSLSFRVERLIKQSIEWVGIRYATKVVFASRVLKEDYAATFPAYQHKFQTINNGYDPEDFAEVEPRKVTALPKTIVLAGKFLEYTPVAATLFLTVLREFPEACFLYVGAEHQEVAELAAQLNMSSQVTSLGFMHYNRVLDLIAGADYGLVTNGVIYGMGTKIFDYLALGKPSLCLVPKDSIIAHEFGSNPRVTICETPHTEERIRVSLRRLFDSKASAADAVVDGYSRADLTRKLAQVLQSAFADTDTETGQCLSR</sequence>
<dbReference type="RefSeq" id="WP_013031471.1">
    <property type="nucleotide sequence ID" value="NC_013960.1"/>
</dbReference>
<dbReference type="OrthoDB" id="9787293at2"/>
<proteinExistence type="predicted"/>
<gene>
    <name evidence="2" type="ordered locus">Nhal_0382</name>
</gene>